<dbReference type="AlphaFoldDB" id="A0A6N6MFV0"/>
<keyword evidence="1" id="KW-0732">Signal</keyword>
<comment type="caution">
    <text evidence="3">The sequence shown here is derived from an EMBL/GenBank/DDBJ whole genome shotgun (WGS) entry which is preliminary data.</text>
</comment>
<keyword evidence="4" id="KW-1185">Reference proteome</keyword>
<sequence>MLKTIHCLFVAAVFLNTVYAQKNVQPTPEEIALSKSLKEKYPDNSVVLLESSDYISFEFNKNEEKIYVNQESNESIINIDSRAQIQKYSFYDEQTTIRKFEVTTKNDKSTKPYITDEALTNDDLFHHDTRVKYTNISFPLMGYKHNTYISKEYRDIKYFSNIYFNDDYPVLKKVIKIEVPNWLDLELKEFNFEQYSIQKDISTNTKNDSKTFTFTINNIPARYNEPDSPGPTYIYPHLLILAKSYTFDGENKNIFHSTQDLYNWYKSLVTALKNDNTVFKKKVLSLTENTTSDEEKIKNIYYWVQDNIRYIAFEDGIAGFKPDEASNVFDKRYGDCKGMANLLKQMLLEAGFDARLTWIGTKRIAYDYSTPNLSVDNHMICTLFKDGDTIFLDATEKFNAYGEYANRIQGKQALIENNDGYILKTVPEITSDFNRESFNYDFILNDDKLEGKASKTFIGESRTSLLYAFNTLKDNNKEEFLEHYLNNGNTNIEVSNIETTDLLDRELNLNMLYDINIKNVVSSFDSDVYIDIDFDKELEGFLLEKRKTNYIFPYKKDLESLTTLKVPSEYTITHLPKDISFSSKNFDMNVMFNQANNIITYKKIFKIKNGQIEKSDFEKWNQFISNLKSVYNEQIVLTKANTKHEN</sequence>
<reference evidence="3 4" key="1">
    <citation type="submission" date="2019-09" db="EMBL/GenBank/DDBJ databases">
        <authorList>
            <person name="Cao W.R."/>
        </authorList>
    </citation>
    <scope>NUCLEOTIDE SEQUENCE [LARGE SCALE GENOMIC DNA]</scope>
    <source>
        <strain evidence="3 4">B1N29</strain>
    </source>
</reference>
<dbReference type="EMBL" id="WAAT01000032">
    <property type="protein sequence ID" value="KAB1068679.1"/>
    <property type="molecule type" value="Genomic_DNA"/>
</dbReference>
<organism evidence="3 4">
    <name type="scientific">Pseudotamlana haliotis</name>
    <dbReference type="NCBI Taxonomy" id="2614804"/>
    <lineage>
        <taxon>Bacteria</taxon>
        <taxon>Pseudomonadati</taxon>
        <taxon>Bacteroidota</taxon>
        <taxon>Flavobacteriia</taxon>
        <taxon>Flavobacteriales</taxon>
        <taxon>Flavobacteriaceae</taxon>
        <taxon>Pseudotamlana</taxon>
    </lineage>
</organism>
<proteinExistence type="predicted"/>
<feature type="domain" description="Transglutaminase-like" evidence="2">
    <location>
        <begin position="285"/>
        <end position="357"/>
    </location>
</feature>
<evidence type="ECO:0000313" key="3">
    <source>
        <dbReference type="EMBL" id="KAB1068679.1"/>
    </source>
</evidence>
<feature type="signal peptide" evidence="1">
    <location>
        <begin position="1"/>
        <end position="22"/>
    </location>
</feature>
<dbReference type="SUPFAM" id="SSF54001">
    <property type="entry name" value="Cysteine proteinases"/>
    <property type="match status" value="1"/>
</dbReference>
<gene>
    <name evidence="3" type="ORF">F6U93_06050</name>
</gene>
<dbReference type="Gene3D" id="2.60.40.3140">
    <property type="match status" value="1"/>
</dbReference>
<dbReference type="Gene3D" id="3.10.620.30">
    <property type="match status" value="1"/>
</dbReference>
<protein>
    <submittedName>
        <fullName evidence="3">Transglutaminase domain-containing protein</fullName>
    </submittedName>
</protein>
<accession>A0A6N6MFV0</accession>
<dbReference type="InterPro" id="IPR038765">
    <property type="entry name" value="Papain-like_cys_pep_sf"/>
</dbReference>
<dbReference type="InterPro" id="IPR002931">
    <property type="entry name" value="Transglutaminase-like"/>
</dbReference>
<dbReference type="Proteomes" id="UP000441333">
    <property type="component" value="Unassembled WGS sequence"/>
</dbReference>
<evidence type="ECO:0000256" key="1">
    <source>
        <dbReference type="SAM" id="SignalP"/>
    </source>
</evidence>
<dbReference type="Pfam" id="PF01841">
    <property type="entry name" value="Transglut_core"/>
    <property type="match status" value="1"/>
</dbReference>
<evidence type="ECO:0000259" key="2">
    <source>
        <dbReference type="Pfam" id="PF01841"/>
    </source>
</evidence>
<dbReference type="Gene3D" id="2.60.120.1130">
    <property type="match status" value="1"/>
</dbReference>
<name>A0A6N6MFV0_9FLAO</name>
<evidence type="ECO:0000313" key="4">
    <source>
        <dbReference type="Proteomes" id="UP000441333"/>
    </source>
</evidence>
<dbReference type="RefSeq" id="WP_150937860.1">
    <property type="nucleotide sequence ID" value="NZ_WAAT01000032.1"/>
</dbReference>
<feature type="chain" id="PRO_5026861374" evidence="1">
    <location>
        <begin position="23"/>
        <end position="646"/>
    </location>
</feature>